<gene>
    <name evidence="2" type="ORF">WMO63_16055</name>
</gene>
<dbReference type="Proteomes" id="UP001465426">
    <property type="component" value="Unassembled WGS sequence"/>
</dbReference>
<reference evidence="2 3" key="1">
    <citation type="submission" date="2024-03" db="EMBL/GenBank/DDBJ databases">
        <title>Human intestinal bacterial collection.</title>
        <authorList>
            <person name="Pauvert C."/>
            <person name="Hitch T.C.A."/>
            <person name="Clavel T."/>
        </authorList>
    </citation>
    <scope>NUCLEOTIDE SEQUENCE [LARGE SCALE GENOMIC DNA]</scope>
    <source>
        <strain evidence="2 3">CLA-SR-H024</strain>
    </source>
</reference>
<comment type="caution">
    <text evidence="2">The sequence shown here is derived from an EMBL/GenBank/DDBJ whole genome shotgun (WGS) entry which is preliminary data.</text>
</comment>
<proteinExistence type="predicted"/>
<keyword evidence="3" id="KW-1185">Reference proteome</keyword>
<evidence type="ECO:0000313" key="3">
    <source>
        <dbReference type="Proteomes" id="UP001465426"/>
    </source>
</evidence>
<feature type="domain" description="DUF5110" evidence="1">
    <location>
        <begin position="46"/>
        <end position="114"/>
    </location>
</feature>
<protein>
    <submittedName>
        <fullName evidence="2">DUF5110 domain-containing protein</fullName>
    </submittedName>
</protein>
<dbReference type="InterPro" id="IPR033403">
    <property type="entry name" value="DUF5110"/>
</dbReference>
<dbReference type="EMBL" id="JBBMFN010000044">
    <property type="protein sequence ID" value="MEQ2467169.1"/>
    <property type="molecule type" value="Genomic_DNA"/>
</dbReference>
<dbReference type="InterPro" id="IPR013780">
    <property type="entry name" value="Glyco_hydro_b"/>
</dbReference>
<organism evidence="2 3">
    <name type="scientific">Niallia hominis</name>
    <dbReference type="NCBI Taxonomy" id="3133173"/>
    <lineage>
        <taxon>Bacteria</taxon>
        <taxon>Bacillati</taxon>
        <taxon>Bacillota</taxon>
        <taxon>Bacilli</taxon>
        <taxon>Bacillales</taxon>
        <taxon>Bacillaceae</taxon>
        <taxon>Niallia</taxon>
    </lineage>
</organism>
<dbReference type="RefSeq" id="WP_349205085.1">
    <property type="nucleotide sequence ID" value="NZ_JBBMFN010000044.1"/>
</dbReference>
<sequence length="168" mass="19583">MKTKSNGIKEKSSVVFIVHQRHVKNESIIPTREVQQYTDEKPLTNLVLDTYLEEEATYSFYEDDGATEDYKTGEYNITEFEVEQKPNHITFKQKQKVKKYSDSKVQQYTLKLNNTEKPSKIQAGKNKYKPVGSIEETQGKPNTFFYDENAKVLYVSIPADEKKKVQIR</sequence>
<dbReference type="Gene3D" id="2.60.40.1180">
    <property type="entry name" value="Golgi alpha-mannosidase II"/>
    <property type="match status" value="1"/>
</dbReference>
<evidence type="ECO:0000259" key="1">
    <source>
        <dbReference type="Pfam" id="PF17137"/>
    </source>
</evidence>
<dbReference type="Pfam" id="PF17137">
    <property type="entry name" value="DUF5110"/>
    <property type="match status" value="1"/>
</dbReference>
<evidence type="ECO:0000313" key="2">
    <source>
        <dbReference type="EMBL" id="MEQ2467169.1"/>
    </source>
</evidence>
<name>A0ABV1F1G3_9BACI</name>
<accession>A0ABV1F1G3</accession>